<feature type="region of interest" description="Disordered" evidence="1">
    <location>
        <begin position="62"/>
        <end position="81"/>
    </location>
</feature>
<keyword evidence="3" id="KW-1185">Reference proteome</keyword>
<protein>
    <submittedName>
        <fullName evidence="2">Uncharacterized protein</fullName>
    </submittedName>
</protein>
<feature type="compositionally biased region" description="Polar residues" evidence="1">
    <location>
        <begin position="65"/>
        <end position="74"/>
    </location>
</feature>
<feature type="compositionally biased region" description="Polar residues" evidence="1">
    <location>
        <begin position="11"/>
        <end position="20"/>
    </location>
</feature>
<feature type="region of interest" description="Disordered" evidence="1">
    <location>
        <begin position="1"/>
        <end position="20"/>
    </location>
</feature>
<gene>
    <name evidence="2" type="ORF">FGO68_gene1967</name>
</gene>
<proteinExistence type="predicted"/>
<sequence>MSRRKAKNQKRSTTSINVGQNIYKARKSQKSIDDQQTQLRKTLDVNSSFKTREYETTARVYKQNGIGNQGQSRGVVSDRLGDESNSGVKYITLSDQQQKQPNSQERRKYKIFRSNVTQRGANITTAATSLDQNDLLLRSSVQLKQFMKFPKEIMNEKTLSTMLEDVPSTLESKFDTPGPGQYEIRGQFSRSVLSGSRLVDTDRFKYGQHTGNATDRTTSVLSNTINTSQYNEVLNILQNPTGNFGLSYQKLAKKFFKEFEGELLGRHSPGPSEYCPNMMLFKKDKHDSKSFPLEKRECPLVPREQVLQGDLSPMSYNLQNKRTAFEKIRSNLKYFGSKANRRIDVRLFGQAHADSIKIGWH</sequence>
<comment type="caution">
    <text evidence="2">The sequence shown here is derived from an EMBL/GenBank/DDBJ whole genome shotgun (WGS) entry which is preliminary data.</text>
</comment>
<evidence type="ECO:0000313" key="3">
    <source>
        <dbReference type="Proteomes" id="UP000785679"/>
    </source>
</evidence>
<organism evidence="2 3">
    <name type="scientific">Halteria grandinella</name>
    <dbReference type="NCBI Taxonomy" id="5974"/>
    <lineage>
        <taxon>Eukaryota</taxon>
        <taxon>Sar</taxon>
        <taxon>Alveolata</taxon>
        <taxon>Ciliophora</taxon>
        <taxon>Intramacronucleata</taxon>
        <taxon>Spirotrichea</taxon>
        <taxon>Stichotrichia</taxon>
        <taxon>Sporadotrichida</taxon>
        <taxon>Halteriidae</taxon>
        <taxon>Halteria</taxon>
    </lineage>
</organism>
<name>A0A8J8NA77_HALGN</name>
<dbReference type="OrthoDB" id="10639872at2759"/>
<reference evidence="2" key="1">
    <citation type="submission" date="2019-06" db="EMBL/GenBank/DDBJ databases">
        <authorList>
            <person name="Zheng W."/>
        </authorList>
    </citation>
    <scope>NUCLEOTIDE SEQUENCE</scope>
    <source>
        <strain evidence="2">QDHG01</strain>
    </source>
</reference>
<feature type="compositionally biased region" description="Basic residues" evidence="1">
    <location>
        <begin position="1"/>
        <end position="10"/>
    </location>
</feature>
<dbReference type="Proteomes" id="UP000785679">
    <property type="component" value="Unassembled WGS sequence"/>
</dbReference>
<dbReference type="AlphaFoldDB" id="A0A8J8NA77"/>
<accession>A0A8J8NA77</accession>
<evidence type="ECO:0000256" key="1">
    <source>
        <dbReference type="SAM" id="MobiDB-lite"/>
    </source>
</evidence>
<evidence type="ECO:0000313" key="2">
    <source>
        <dbReference type="EMBL" id="TNV71010.1"/>
    </source>
</evidence>
<dbReference type="EMBL" id="RRYP01031143">
    <property type="protein sequence ID" value="TNV71010.1"/>
    <property type="molecule type" value="Genomic_DNA"/>
</dbReference>